<name>A0ABQ8XND7_9EUKA</name>
<proteinExistence type="predicted"/>
<feature type="compositionally biased region" description="Basic residues" evidence="1">
    <location>
        <begin position="88"/>
        <end position="98"/>
    </location>
</feature>
<sequence>MSGTQLTTPMKQRINELLSKRITKKLPSIPQLNQRSKDTTKNQLKTNNEEQTNKNNNNNNNNTKTENKLKNSETKETQKNETKPELPKRRHTIKKNKKPSFPLVLKKNKTKDVQRIQNVFRGYLKRKTIFDSSKFKKPIERICLITEIISTEKTYVQQLKIIIDEFLIPLKKTKIIDPNEIKNIFSNIESIYGLNHRLYLDLEKRKSNLETRQWFDLFTRFIPFLKLYTDFVNNYENALETIRKNIQNNNSFATFLEQTHQSEKLQGFKIFDLLITPVQRIPRYVLLIQGVIKNTDQNHPEYQEFKKILERLRHIADHVNKTKFVTNNFRKLVNLEIKLKNSDENLEIISRRRLVKEDHFFEKDNPNREKSWGILFNDIFVIATKIEEGKFLSREVLSLDEILVKQIGSFFGESNSIIISRGLDNYQFISDNPRHKKQWLEALTQTVQEYKQELLSNRDCIHWKEMPTTGENLPTCSFSQVCFNNDSLYFLGDKNSEEFELYCLDTKNWNCSIIKESIGNKPVPRTGFSLSIIDDNLYIFGGKNQNEEFNDLRIYSISKNTWIDEQEIIGIPPTKRYGHSASVISDQLWIFGGKSENIFFNDLYCFITSSLTWYSLEVSGTLPAPRYFNSASFISDQLIIFGGQSKEVINNDVWVYDLPSEQWYEADVDGQIPSPRYQHKCVVINDRLWFFGGKTKKEKSETIAILDLETARWEYIREEGNIPKLNMICHSVLFDEESEMILTINFENDPKPIWKVYKVDTIHKKGVKKMNSQILPINDENENKNENGNGNENENENGNENENESQNGKEKEKEKENKKENKNDTSNENDMNDQDEENNEDNINKKKIYTIHKSYQRLLTQELFQKIDSMEKNKKKTINESSIKEKNIHENKNLNEIKKKQIDHTKSNKGGDIVKNEDENKNGNGNRKSDNINNNKNNNGNNNNNSNNKTNNNNNKNNNISKSNNMNKNKTNNNNNNNNNNKNKNDENKEIENETNKFESKKKILEKLLSQKNNFIFPINNPNVLKEKEENTNFNNKRTRIVKSGSYINIEENKQKKNRTFGRFRSDTRKSSIKEKTKSVELKHTFTLTKKENSLLPLKNNDLPKKNESENLNKKKFRIGMFRKIKKSDEK</sequence>
<evidence type="ECO:0000259" key="2">
    <source>
        <dbReference type="PROSITE" id="PS50010"/>
    </source>
</evidence>
<dbReference type="Pfam" id="PF00621">
    <property type="entry name" value="RhoGEF"/>
    <property type="match status" value="1"/>
</dbReference>
<accession>A0ABQ8XND7</accession>
<evidence type="ECO:0000256" key="1">
    <source>
        <dbReference type="SAM" id="MobiDB-lite"/>
    </source>
</evidence>
<feature type="region of interest" description="Disordered" evidence="1">
    <location>
        <begin position="773"/>
        <end position="841"/>
    </location>
</feature>
<dbReference type="SUPFAM" id="SSF50729">
    <property type="entry name" value="PH domain-like"/>
    <property type="match status" value="1"/>
</dbReference>
<dbReference type="Proteomes" id="UP001150062">
    <property type="component" value="Unassembled WGS sequence"/>
</dbReference>
<feature type="region of interest" description="Disordered" evidence="1">
    <location>
        <begin position="20"/>
        <end position="101"/>
    </location>
</feature>
<dbReference type="SUPFAM" id="SSF117281">
    <property type="entry name" value="Kelch motif"/>
    <property type="match status" value="1"/>
</dbReference>
<dbReference type="InterPro" id="IPR000219">
    <property type="entry name" value="DH_dom"/>
</dbReference>
<dbReference type="InterPro" id="IPR051092">
    <property type="entry name" value="FYVE_RhoGEF_PH"/>
</dbReference>
<organism evidence="3 4">
    <name type="scientific">Anaeramoeba flamelloides</name>
    <dbReference type="NCBI Taxonomy" id="1746091"/>
    <lineage>
        <taxon>Eukaryota</taxon>
        <taxon>Metamonada</taxon>
        <taxon>Anaeramoebidae</taxon>
        <taxon>Anaeramoeba</taxon>
    </lineage>
</organism>
<dbReference type="InterPro" id="IPR011993">
    <property type="entry name" value="PH-like_dom_sf"/>
</dbReference>
<feature type="compositionally biased region" description="Acidic residues" evidence="1">
    <location>
        <begin position="830"/>
        <end position="840"/>
    </location>
</feature>
<dbReference type="Gene3D" id="1.20.900.10">
    <property type="entry name" value="Dbl homology (DH) domain"/>
    <property type="match status" value="1"/>
</dbReference>
<dbReference type="SMART" id="SM00612">
    <property type="entry name" value="Kelch"/>
    <property type="match status" value="2"/>
</dbReference>
<dbReference type="SUPFAM" id="SSF48065">
    <property type="entry name" value="DBL homology domain (DH-domain)"/>
    <property type="match status" value="1"/>
</dbReference>
<evidence type="ECO:0000313" key="4">
    <source>
        <dbReference type="Proteomes" id="UP001150062"/>
    </source>
</evidence>
<feature type="compositionally biased region" description="Basic and acidic residues" evidence="1">
    <location>
        <begin position="65"/>
        <end position="87"/>
    </location>
</feature>
<feature type="compositionally biased region" description="Basic and acidic residues" evidence="1">
    <location>
        <begin position="912"/>
        <end position="921"/>
    </location>
</feature>
<dbReference type="SMART" id="SM00325">
    <property type="entry name" value="RhoGEF"/>
    <property type="match status" value="1"/>
</dbReference>
<dbReference type="InterPro" id="IPR015915">
    <property type="entry name" value="Kelch-typ_b-propeller"/>
</dbReference>
<feature type="compositionally biased region" description="Basic and acidic residues" evidence="1">
    <location>
        <begin position="983"/>
        <end position="996"/>
    </location>
</feature>
<comment type="caution">
    <text evidence="3">The sequence shown here is derived from an EMBL/GenBank/DDBJ whole genome shotgun (WGS) entry which is preliminary data.</text>
</comment>
<gene>
    <name evidence="3" type="ORF">M0813_00752</name>
</gene>
<feature type="compositionally biased region" description="Low complexity" evidence="1">
    <location>
        <begin position="53"/>
        <end position="64"/>
    </location>
</feature>
<reference evidence="3" key="1">
    <citation type="submission" date="2022-08" db="EMBL/GenBank/DDBJ databases">
        <title>Novel sulfate-reducing endosymbionts in the free-living metamonad Anaeramoeba.</title>
        <authorList>
            <person name="Jerlstrom-Hultqvist J."/>
            <person name="Cepicka I."/>
            <person name="Gallot-Lavallee L."/>
            <person name="Salas-Leiva D."/>
            <person name="Curtis B.A."/>
            <person name="Zahonova K."/>
            <person name="Pipaliya S."/>
            <person name="Dacks J."/>
            <person name="Roger A.J."/>
        </authorList>
    </citation>
    <scope>NUCLEOTIDE SEQUENCE</scope>
    <source>
        <strain evidence="3">Schooner1</strain>
    </source>
</reference>
<dbReference type="SMART" id="SM00233">
    <property type="entry name" value="PH"/>
    <property type="match status" value="1"/>
</dbReference>
<feature type="compositionally biased region" description="Acidic residues" evidence="1">
    <location>
        <begin position="793"/>
        <end position="803"/>
    </location>
</feature>
<dbReference type="Pfam" id="PF24681">
    <property type="entry name" value="Kelch_KLHDC2_KLHL20_DRC7"/>
    <property type="match status" value="2"/>
</dbReference>
<dbReference type="PANTHER" id="PTHR12673:SF159">
    <property type="entry name" value="LD03170P"/>
    <property type="match status" value="1"/>
</dbReference>
<dbReference type="PROSITE" id="PS50096">
    <property type="entry name" value="IQ"/>
    <property type="match status" value="1"/>
</dbReference>
<protein>
    <submittedName>
        <fullName evidence="3">Faciogenital dysplasia protein</fullName>
    </submittedName>
</protein>
<dbReference type="InterPro" id="IPR035899">
    <property type="entry name" value="DBL_dom_sf"/>
</dbReference>
<dbReference type="EMBL" id="JAOAOG010000272">
    <property type="protein sequence ID" value="KAJ6234117.1"/>
    <property type="molecule type" value="Genomic_DNA"/>
</dbReference>
<dbReference type="CDD" id="cd00160">
    <property type="entry name" value="RhoGEF"/>
    <property type="match status" value="1"/>
</dbReference>
<dbReference type="InterPro" id="IPR006652">
    <property type="entry name" value="Kelch_1"/>
</dbReference>
<dbReference type="Gene3D" id="2.30.29.30">
    <property type="entry name" value="Pleckstrin-homology domain (PH domain)/Phosphotyrosine-binding domain (PTB)"/>
    <property type="match status" value="1"/>
</dbReference>
<evidence type="ECO:0000313" key="3">
    <source>
        <dbReference type="EMBL" id="KAJ6234117.1"/>
    </source>
</evidence>
<feature type="compositionally biased region" description="Basic and acidic residues" evidence="1">
    <location>
        <begin position="807"/>
        <end position="825"/>
    </location>
</feature>
<feature type="region of interest" description="Disordered" evidence="1">
    <location>
        <begin position="874"/>
        <end position="996"/>
    </location>
</feature>
<dbReference type="PANTHER" id="PTHR12673">
    <property type="entry name" value="FACIOGENITAL DYSPLASIA PROTEIN"/>
    <property type="match status" value="1"/>
</dbReference>
<feature type="compositionally biased region" description="Low complexity" evidence="1">
    <location>
        <begin position="922"/>
        <end position="982"/>
    </location>
</feature>
<dbReference type="InterPro" id="IPR001849">
    <property type="entry name" value="PH_domain"/>
</dbReference>
<dbReference type="PROSITE" id="PS50010">
    <property type="entry name" value="DH_2"/>
    <property type="match status" value="1"/>
</dbReference>
<feature type="compositionally biased region" description="Basic and acidic residues" evidence="1">
    <location>
        <begin position="882"/>
        <end position="906"/>
    </location>
</feature>
<dbReference type="Gene3D" id="2.120.10.80">
    <property type="entry name" value="Kelch-type beta propeller"/>
    <property type="match status" value="1"/>
</dbReference>
<feature type="domain" description="DH" evidence="2">
    <location>
        <begin position="140"/>
        <end position="322"/>
    </location>
</feature>
<keyword evidence="4" id="KW-1185">Reference proteome</keyword>